<evidence type="ECO:0000259" key="4">
    <source>
        <dbReference type="PROSITE" id="PS51755"/>
    </source>
</evidence>
<keyword evidence="3" id="KW-0472">Membrane</keyword>
<dbReference type="SUPFAM" id="SSF46894">
    <property type="entry name" value="C-terminal effector domain of the bipartite response regulators"/>
    <property type="match status" value="1"/>
</dbReference>
<evidence type="ECO:0000256" key="2">
    <source>
        <dbReference type="PROSITE-ProRule" id="PRU01091"/>
    </source>
</evidence>
<dbReference type="Pfam" id="PF00486">
    <property type="entry name" value="Trans_reg_C"/>
    <property type="match status" value="1"/>
</dbReference>
<keyword evidence="6" id="KW-1185">Reference proteome</keyword>
<dbReference type="InterPro" id="IPR036388">
    <property type="entry name" value="WH-like_DNA-bd_sf"/>
</dbReference>
<organism evidence="5 6">
    <name type="scientific">Rahnella victoriana</name>
    <dbReference type="NCBI Taxonomy" id="1510570"/>
    <lineage>
        <taxon>Bacteria</taxon>
        <taxon>Pseudomonadati</taxon>
        <taxon>Pseudomonadota</taxon>
        <taxon>Gammaproteobacteria</taxon>
        <taxon>Enterobacterales</taxon>
        <taxon>Yersiniaceae</taxon>
        <taxon>Rahnella</taxon>
    </lineage>
</organism>
<evidence type="ECO:0000256" key="3">
    <source>
        <dbReference type="SAM" id="Phobius"/>
    </source>
</evidence>
<keyword evidence="3" id="KW-1133">Transmembrane helix</keyword>
<gene>
    <name evidence="5" type="ORF">IV431_14880</name>
</gene>
<dbReference type="Proteomes" id="UP000600307">
    <property type="component" value="Unassembled WGS sequence"/>
</dbReference>
<dbReference type="InterPro" id="IPR016032">
    <property type="entry name" value="Sig_transdc_resp-reg_C-effctor"/>
</dbReference>
<dbReference type="PROSITE" id="PS51755">
    <property type="entry name" value="OMPR_PHOB"/>
    <property type="match status" value="1"/>
</dbReference>
<feature type="domain" description="OmpR/PhoB-type" evidence="4">
    <location>
        <begin position="2"/>
        <end position="106"/>
    </location>
</feature>
<dbReference type="EMBL" id="JADOBH010000002">
    <property type="protein sequence ID" value="MBF7956841.1"/>
    <property type="molecule type" value="Genomic_DNA"/>
</dbReference>
<dbReference type="SMART" id="SM00862">
    <property type="entry name" value="Trans_reg_C"/>
    <property type="match status" value="1"/>
</dbReference>
<feature type="DNA-binding region" description="OmpR/PhoB-type" evidence="2">
    <location>
        <begin position="2"/>
        <end position="106"/>
    </location>
</feature>
<comment type="caution">
    <text evidence="5">The sequence shown here is derived from an EMBL/GenBank/DDBJ whole genome shotgun (WGS) entry which is preliminary data.</text>
</comment>
<evidence type="ECO:0000256" key="1">
    <source>
        <dbReference type="ARBA" id="ARBA00023125"/>
    </source>
</evidence>
<proteinExistence type="predicted"/>
<accession>A0ABS0DSJ4</accession>
<feature type="transmembrane region" description="Helical" evidence="3">
    <location>
        <begin position="182"/>
        <end position="204"/>
    </location>
</feature>
<protein>
    <submittedName>
        <fullName evidence="5">Winged helix-turn-helix domain-containing protein</fullName>
    </submittedName>
</protein>
<keyword evidence="3" id="KW-0812">Transmembrane</keyword>
<evidence type="ECO:0000313" key="5">
    <source>
        <dbReference type="EMBL" id="MBF7956841.1"/>
    </source>
</evidence>
<dbReference type="InterPro" id="IPR001867">
    <property type="entry name" value="OmpR/PhoB-type_DNA-bd"/>
</dbReference>
<dbReference type="Gene3D" id="1.10.10.10">
    <property type="entry name" value="Winged helix-like DNA-binding domain superfamily/Winged helix DNA-binding domain"/>
    <property type="match status" value="1"/>
</dbReference>
<dbReference type="RefSeq" id="WP_195817484.1">
    <property type="nucleotide sequence ID" value="NZ_JADOBH010000002.1"/>
</dbReference>
<name>A0ABS0DSJ4_9GAMM</name>
<sequence>MHNHYIINEVIEFHPAASTLRNLDEPGKVVVLNSPAGRCLLLLIQRIGTIVTQQEFMEIVWEKSGMLVSPNTFYQNISILRKGLKKIGLPEDPVVTIPRIGLTLASGTQIKKLTSEKLVEVSHEHAHFMDENSLAHEEASHPPPDAGHHTSFADVMPAVPTPEAPGQNTPEAMPVTGRSVRFIPWIAGAAAALVLGLGAALSLIPDQESQYFADYRFLASASGCHIFVADKNATRDDKASAVSLSEKFKSSCSGYPWVYVTHYSMLPRISIIRCDKPMTEPNTCISDYFFKDK</sequence>
<reference evidence="5 6" key="1">
    <citation type="submission" date="2020-11" db="EMBL/GenBank/DDBJ databases">
        <title>Taxonomic investigation of Rahnella spp.</title>
        <authorList>
            <person name="Lee S.D."/>
        </authorList>
    </citation>
    <scope>NUCLEOTIDE SEQUENCE [LARGE SCALE GENOMIC DNA]</scope>
    <source>
        <strain evidence="5 6">SAP-10</strain>
    </source>
</reference>
<evidence type="ECO:0000313" key="6">
    <source>
        <dbReference type="Proteomes" id="UP000600307"/>
    </source>
</evidence>
<keyword evidence="1 2" id="KW-0238">DNA-binding</keyword>